<feature type="signal peptide" evidence="4">
    <location>
        <begin position="1"/>
        <end position="18"/>
    </location>
</feature>
<proteinExistence type="inferred from homology"/>
<dbReference type="AlphaFoldDB" id="A0A0C9WEH8"/>
<keyword evidence="6" id="KW-1185">Reference proteome</keyword>
<evidence type="ECO:0008006" key="7">
    <source>
        <dbReference type="Google" id="ProtNLM"/>
    </source>
</evidence>
<accession>A0A0C9WEH8</accession>
<dbReference type="InterPro" id="IPR010829">
    <property type="entry name" value="Cerato-platanin"/>
</dbReference>
<evidence type="ECO:0000256" key="2">
    <source>
        <dbReference type="ARBA" id="ARBA00010421"/>
    </source>
</evidence>
<dbReference type="SUPFAM" id="SSF50685">
    <property type="entry name" value="Barwin-like endoglucanases"/>
    <property type="match status" value="1"/>
</dbReference>
<dbReference type="Proteomes" id="UP000053820">
    <property type="component" value="Unassembled WGS sequence"/>
</dbReference>
<dbReference type="Pfam" id="PF07249">
    <property type="entry name" value="Cerato-platanin"/>
    <property type="match status" value="1"/>
</dbReference>
<organism evidence="5 6">
    <name type="scientific">Hydnomerulius pinastri MD-312</name>
    <dbReference type="NCBI Taxonomy" id="994086"/>
    <lineage>
        <taxon>Eukaryota</taxon>
        <taxon>Fungi</taxon>
        <taxon>Dikarya</taxon>
        <taxon>Basidiomycota</taxon>
        <taxon>Agaricomycotina</taxon>
        <taxon>Agaricomycetes</taxon>
        <taxon>Agaricomycetidae</taxon>
        <taxon>Boletales</taxon>
        <taxon>Boletales incertae sedis</taxon>
        <taxon>Leucogyrophana</taxon>
    </lineage>
</organism>
<comment type="subcellular location">
    <subcellularLocation>
        <location evidence="1">Secreted</location>
    </subcellularLocation>
</comment>
<name>A0A0C9WEH8_9AGAM</name>
<dbReference type="InterPro" id="IPR036908">
    <property type="entry name" value="RlpA-like_sf"/>
</dbReference>
<dbReference type="HOGENOM" id="CLU_111635_0_0_1"/>
<evidence type="ECO:0000313" key="6">
    <source>
        <dbReference type="Proteomes" id="UP000053820"/>
    </source>
</evidence>
<dbReference type="OrthoDB" id="4898945at2759"/>
<protein>
    <recommendedName>
        <fullName evidence="7">Cerato-platanin</fullName>
    </recommendedName>
</protein>
<dbReference type="Gene3D" id="2.40.40.10">
    <property type="entry name" value="RlpA-like domain"/>
    <property type="match status" value="1"/>
</dbReference>
<dbReference type="CDD" id="cd22778">
    <property type="entry name" value="DPBB_CEPL-like"/>
    <property type="match status" value="1"/>
</dbReference>
<gene>
    <name evidence="5" type="ORF">HYDPIDRAFT_188517</name>
</gene>
<dbReference type="GO" id="GO:0005576">
    <property type="term" value="C:extracellular region"/>
    <property type="evidence" value="ECO:0007669"/>
    <property type="project" value="UniProtKB-SubCell"/>
</dbReference>
<sequence length="152" mass="16068">MKLAAAAFVAVLAAPALAAVVTYDPIYDSGSTSLDEVACSNGKNGVETMFGYKKFKDIPNFPFIGGVPTIKGWNSPVCGSCWQLAYTDPKNSAHTTFINITAIDTGNASDDGFNISLEAMNYLTGGKAKQLGRAQITATRVEPDYCNLGDTL</sequence>
<comment type="similarity">
    <text evidence="2">Belongs to the cerato-platanin family.</text>
</comment>
<evidence type="ECO:0000256" key="4">
    <source>
        <dbReference type="SAM" id="SignalP"/>
    </source>
</evidence>
<dbReference type="EMBL" id="KN839851">
    <property type="protein sequence ID" value="KIJ63342.1"/>
    <property type="molecule type" value="Genomic_DNA"/>
</dbReference>
<evidence type="ECO:0000256" key="3">
    <source>
        <dbReference type="ARBA" id="ARBA00022525"/>
    </source>
</evidence>
<reference evidence="5 6" key="1">
    <citation type="submission" date="2014-04" db="EMBL/GenBank/DDBJ databases">
        <title>Evolutionary Origins and Diversification of the Mycorrhizal Mutualists.</title>
        <authorList>
            <consortium name="DOE Joint Genome Institute"/>
            <consortium name="Mycorrhizal Genomics Consortium"/>
            <person name="Kohler A."/>
            <person name="Kuo A."/>
            <person name="Nagy L.G."/>
            <person name="Floudas D."/>
            <person name="Copeland A."/>
            <person name="Barry K.W."/>
            <person name="Cichocki N."/>
            <person name="Veneault-Fourrey C."/>
            <person name="LaButti K."/>
            <person name="Lindquist E.A."/>
            <person name="Lipzen A."/>
            <person name="Lundell T."/>
            <person name="Morin E."/>
            <person name="Murat C."/>
            <person name="Riley R."/>
            <person name="Ohm R."/>
            <person name="Sun H."/>
            <person name="Tunlid A."/>
            <person name="Henrissat B."/>
            <person name="Grigoriev I.V."/>
            <person name="Hibbett D.S."/>
            <person name="Martin F."/>
        </authorList>
    </citation>
    <scope>NUCLEOTIDE SEQUENCE [LARGE SCALE GENOMIC DNA]</scope>
    <source>
        <strain evidence="5 6">MD-312</strain>
    </source>
</reference>
<keyword evidence="4" id="KW-0732">Signal</keyword>
<feature type="chain" id="PRO_5002205917" description="Cerato-platanin" evidence="4">
    <location>
        <begin position="19"/>
        <end position="152"/>
    </location>
</feature>
<evidence type="ECO:0000313" key="5">
    <source>
        <dbReference type="EMBL" id="KIJ63342.1"/>
    </source>
</evidence>
<keyword evidence="3" id="KW-0964">Secreted</keyword>
<evidence type="ECO:0000256" key="1">
    <source>
        <dbReference type="ARBA" id="ARBA00004613"/>
    </source>
</evidence>